<gene>
    <name evidence="7" type="ORF">GCM10011282_20330</name>
</gene>
<dbReference type="InterPro" id="IPR011010">
    <property type="entry name" value="DNA_brk_join_enz"/>
</dbReference>
<dbReference type="PROSITE" id="PS51898">
    <property type="entry name" value="TYR_RECOMBINASE"/>
    <property type="match status" value="1"/>
</dbReference>
<dbReference type="RefSeq" id="WP_189346021.1">
    <property type="nucleotide sequence ID" value="NZ_BMYT01000003.1"/>
</dbReference>
<proteinExistence type="predicted"/>
<evidence type="ECO:0000313" key="7">
    <source>
        <dbReference type="EMBL" id="GGX14142.1"/>
    </source>
</evidence>
<dbReference type="PANTHER" id="PTHR30349:SF93">
    <property type="entry name" value="FELS-2 PROPHAGE PROTEIN"/>
    <property type="match status" value="1"/>
</dbReference>
<keyword evidence="2 4" id="KW-0238">DNA-binding</keyword>
<dbReference type="EMBL" id="BMYT01000003">
    <property type="protein sequence ID" value="GGX14142.1"/>
    <property type="molecule type" value="Genomic_DNA"/>
</dbReference>
<comment type="caution">
    <text evidence="7">The sequence shown here is derived from an EMBL/GenBank/DDBJ whole genome shotgun (WGS) entry which is preliminary data.</text>
</comment>
<dbReference type="SUPFAM" id="SSF56349">
    <property type="entry name" value="DNA breaking-rejoining enzymes"/>
    <property type="match status" value="1"/>
</dbReference>
<keyword evidence="3" id="KW-0233">DNA recombination</keyword>
<dbReference type="Pfam" id="PF00589">
    <property type="entry name" value="Phage_integrase"/>
    <property type="match status" value="1"/>
</dbReference>
<name>A0ABQ2XFZ1_9BURK</name>
<dbReference type="InterPro" id="IPR050090">
    <property type="entry name" value="Tyrosine_recombinase_XerCD"/>
</dbReference>
<dbReference type="InterPro" id="IPR057084">
    <property type="entry name" value="Int_N"/>
</dbReference>
<dbReference type="InterPro" id="IPR044068">
    <property type="entry name" value="CB"/>
</dbReference>
<evidence type="ECO:0000313" key="8">
    <source>
        <dbReference type="Proteomes" id="UP000620127"/>
    </source>
</evidence>
<dbReference type="Gene3D" id="1.10.150.130">
    <property type="match status" value="1"/>
</dbReference>
<reference evidence="8" key="1">
    <citation type="journal article" date="2019" name="Int. J. Syst. Evol. Microbiol.">
        <title>The Global Catalogue of Microorganisms (GCM) 10K type strain sequencing project: providing services to taxonomists for standard genome sequencing and annotation.</title>
        <authorList>
            <consortium name="The Broad Institute Genomics Platform"/>
            <consortium name="The Broad Institute Genome Sequencing Center for Infectious Disease"/>
            <person name="Wu L."/>
            <person name="Ma J."/>
        </authorList>
    </citation>
    <scope>NUCLEOTIDE SEQUENCE [LARGE SCALE GENOMIC DNA]</scope>
    <source>
        <strain evidence="8">KCTC 23916</strain>
    </source>
</reference>
<dbReference type="PROSITE" id="PS51900">
    <property type="entry name" value="CB"/>
    <property type="match status" value="1"/>
</dbReference>
<evidence type="ECO:0000256" key="1">
    <source>
        <dbReference type="ARBA" id="ARBA00022908"/>
    </source>
</evidence>
<evidence type="ECO:0000259" key="6">
    <source>
        <dbReference type="PROSITE" id="PS51900"/>
    </source>
</evidence>
<accession>A0ABQ2XFZ1</accession>
<dbReference type="InterPro" id="IPR010998">
    <property type="entry name" value="Integrase_recombinase_N"/>
</dbReference>
<dbReference type="PANTHER" id="PTHR30349">
    <property type="entry name" value="PHAGE INTEGRASE-RELATED"/>
    <property type="match status" value="1"/>
</dbReference>
<sequence length="335" mass="38069">MTIKPVKTGWQVNIQPGGRKGKRLKKTFPTKADALAWERFVQAKVQSTPEWQPPKADHRHLSDLVDLWYKHHGTGLKDGEGRKRILHAMCEAMGNPKAESFTPDQFAEYRLKRIESGIKPNTMNREQAYLRAVFNESIRLSHWKKENPLSKLRAFKIDETELSYLSSQQIATLLSQLSKSENEHVELVAKVCLATGARWGEAESLRSSQIQNGLIQFVQTKSSKARAVAISQKLQKGLEEHYEKRGVGERLFTTAYSAFRVALTTAKLKLSEGQLTHILRHTFASHYMMNGGNILSLQKVLGHHSLTMTMRYAHLSPEHLQETRNLNPLAHLNVC</sequence>
<dbReference type="CDD" id="cd00796">
    <property type="entry name" value="INT_Rci_Hp1_C"/>
    <property type="match status" value="1"/>
</dbReference>
<evidence type="ECO:0000256" key="4">
    <source>
        <dbReference type="PROSITE-ProRule" id="PRU01248"/>
    </source>
</evidence>
<dbReference type="InterPro" id="IPR013762">
    <property type="entry name" value="Integrase-like_cat_sf"/>
</dbReference>
<evidence type="ECO:0000256" key="3">
    <source>
        <dbReference type="ARBA" id="ARBA00023172"/>
    </source>
</evidence>
<dbReference type="Proteomes" id="UP000620127">
    <property type="component" value="Unassembled WGS sequence"/>
</dbReference>
<protein>
    <submittedName>
        <fullName evidence="7">Integrase</fullName>
    </submittedName>
</protein>
<keyword evidence="8" id="KW-1185">Reference proteome</keyword>
<keyword evidence="1" id="KW-0229">DNA integration</keyword>
<dbReference type="Gene3D" id="1.10.443.10">
    <property type="entry name" value="Intergrase catalytic core"/>
    <property type="match status" value="1"/>
</dbReference>
<dbReference type="Pfam" id="PF24624">
    <property type="entry name" value="Int_N"/>
    <property type="match status" value="1"/>
</dbReference>
<evidence type="ECO:0000256" key="2">
    <source>
        <dbReference type="ARBA" id="ARBA00023125"/>
    </source>
</evidence>
<dbReference type="InterPro" id="IPR002104">
    <property type="entry name" value="Integrase_catalytic"/>
</dbReference>
<organism evidence="7 8">
    <name type="scientific">Undibacterium macrobrachii</name>
    <dbReference type="NCBI Taxonomy" id="1119058"/>
    <lineage>
        <taxon>Bacteria</taxon>
        <taxon>Pseudomonadati</taxon>
        <taxon>Pseudomonadota</taxon>
        <taxon>Betaproteobacteria</taxon>
        <taxon>Burkholderiales</taxon>
        <taxon>Oxalobacteraceae</taxon>
        <taxon>Undibacterium</taxon>
    </lineage>
</organism>
<feature type="domain" description="Tyr recombinase" evidence="5">
    <location>
        <begin position="160"/>
        <end position="325"/>
    </location>
</feature>
<evidence type="ECO:0000259" key="5">
    <source>
        <dbReference type="PROSITE" id="PS51898"/>
    </source>
</evidence>
<feature type="domain" description="Core-binding (CB)" evidence="6">
    <location>
        <begin position="59"/>
        <end position="138"/>
    </location>
</feature>